<evidence type="ECO:0000313" key="2">
    <source>
        <dbReference type="Proteomes" id="UP000828941"/>
    </source>
</evidence>
<dbReference type="EMBL" id="CM039439">
    <property type="protein sequence ID" value="KAI4295448.1"/>
    <property type="molecule type" value="Genomic_DNA"/>
</dbReference>
<protein>
    <submittedName>
        <fullName evidence="1">Uncharacterized protein</fullName>
    </submittedName>
</protein>
<accession>A0ACB9KE44</accession>
<reference evidence="1 2" key="1">
    <citation type="journal article" date="2022" name="DNA Res.">
        <title>Chromosomal-level genome assembly of the orchid tree Bauhinia variegata (Leguminosae; Cercidoideae) supports the allotetraploid origin hypothesis of Bauhinia.</title>
        <authorList>
            <person name="Zhong Y."/>
            <person name="Chen Y."/>
            <person name="Zheng D."/>
            <person name="Pang J."/>
            <person name="Liu Y."/>
            <person name="Luo S."/>
            <person name="Meng S."/>
            <person name="Qian L."/>
            <person name="Wei D."/>
            <person name="Dai S."/>
            <person name="Zhou R."/>
        </authorList>
    </citation>
    <scope>NUCLEOTIDE SEQUENCE [LARGE SCALE GENOMIC DNA]</scope>
    <source>
        <strain evidence="1">BV-YZ2020</strain>
    </source>
</reference>
<name>A0ACB9KE44_BAUVA</name>
<evidence type="ECO:0000313" key="1">
    <source>
        <dbReference type="EMBL" id="KAI4295448.1"/>
    </source>
</evidence>
<comment type="caution">
    <text evidence="1">The sequence shown here is derived from an EMBL/GenBank/DDBJ whole genome shotgun (WGS) entry which is preliminary data.</text>
</comment>
<organism evidence="1 2">
    <name type="scientific">Bauhinia variegata</name>
    <name type="common">Purple orchid tree</name>
    <name type="synonym">Phanera variegata</name>
    <dbReference type="NCBI Taxonomy" id="167791"/>
    <lineage>
        <taxon>Eukaryota</taxon>
        <taxon>Viridiplantae</taxon>
        <taxon>Streptophyta</taxon>
        <taxon>Embryophyta</taxon>
        <taxon>Tracheophyta</taxon>
        <taxon>Spermatophyta</taxon>
        <taxon>Magnoliopsida</taxon>
        <taxon>eudicotyledons</taxon>
        <taxon>Gunneridae</taxon>
        <taxon>Pentapetalae</taxon>
        <taxon>rosids</taxon>
        <taxon>fabids</taxon>
        <taxon>Fabales</taxon>
        <taxon>Fabaceae</taxon>
        <taxon>Cercidoideae</taxon>
        <taxon>Cercideae</taxon>
        <taxon>Bauhiniinae</taxon>
        <taxon>Bauhinia</taxon>
    </lineage>
</organism>
<keyword evidence="2" id="KW-1185">Reference proteome</keyword>
<sequence>MTLSTFHERLDHMERTRNERCSLLQAEKELQANKSQVLGSKLANIRTMEQKCLILNQKIASQKFKILAYKSEMENMDMKYEACLHELRSLQSKIQELEELEKKKDSFYEAKRLDMIEFKENVDKFVADCQMKVQNTRNRVNELKSIFIALKSNNKDSCNSEIAAAEMRRSELQALKDNLDRKLASKYEIKTQLQKQLQNILMTQTRV</sequence>
<gene>
    <name evidence="1" type="ORF">L6164_035495</name>
</gene>
<dbReference type="Proteomes" id="UP000828941">
    <property type="component" value="Chromosome 14"/>
</dbReference>
<proteinExistence type="predicted"/>